<evidence type="ECO:0000313" key="1">
    <source>
        <dbReference type="EMBL" id="KAH9783205.1"/>
    </source>
</evidence>
<sequence length="515" mass="57690">MEDFGLQDAGDSEDNEDESDKGLTLEEISIKGKSTTKPWASKEAVDDAVTSYEEVKKDLNALSKEEQMDVVYSSAPELVGLLSELNDALEQLEIKVNPLLNKVKEQEIMLEGGMRYLEVKQLLLLAYCQAITFYLLLKSEGEPVRDHPVIARLVEIKGLLDKIKQLDENLPSELDEILKNDHSAEIAAKLVRENAKMASNSAADNHHNSSSVSADTDHGAAALDVNELKMEDILRDHDDKGQKCKHQNDQVGVQSMEMLKVRAALEEKLKRKGVFRSIAPMPGKRKKHLKPVNGQLETFDDFDDDATGVERGTVGMSNGHVSSLRSSKISQLVPAQPSKPKVVSGDDDLPKRDDIGERRRKHELRVLAGAGIKSEDDAWDELGTFKTDKDDDMEVGDDGETRESEDEFYEQVKRHRTEKLAAKSEIYTRTPATPSLPETVDGKRHITYQMEKNRGLTRARKKLTKNPRKKYRSKHEKAVVRRKGQVRDIRKPTGPYGGEATGINPGISRSTRFKN</sequence>
<protein>
    <submittedName>
        <fullName evidence="1">Sas10 domain-containing protein</fullName>
    </submittedName>
</protein>
<proteinExistence type="predicted"/>
<reference evidence="2" key="1">
    <citation type="journal article" date="2023" name="Hortic. Res.">
        <title>A chromosome-level phased genome enabling allele-level studies in sweet orange: a case study on citrus Huanglongbing tolerance.</title>
        <authorList>
            <person name="Wu B."/>
            <person name="Yu Q."/>
            <person name="Deng Z."/>
            <person name="Duan Y."/>
            <person name="Luo F."/>
            <person name="Gmitter F. Jr."/>
        </authorList>
    </citation>
    <scope>NUCLEOTIDE SEQUENCE [LARGE SCALE GENOMIC DNA]</scope>
    <source>
        <strain evidence="2">cv. Valencia</strain>
    </source>
</reference>
<evidence type="ECO:0000313" key="2">
    <source>
        <dbReference type="Proteomes" id="UP000829398"/>
    </source>
</evidence>
<keyword evidence="2" id="KW-1185">Reference proteome</keyword>
<gene>
    <name evidence="1" type="ORF">KPL71_009220</name>
</gene>
<organism evidence="1 2">
    <name type="scientific">Citrus sinensis</name>
    <name type="common">Sweet orange</name>
    <name type="synonym">Citrus aurantium var. sinensis</name>
    <dbReference type="NCBI Taxonomy" id="2711"/>
    <lineage>
        <taxon>Eukaryota</taxon>
        <taxon>Viridiplantae</taxon>
        <taxon>Streptophyta</taxon>
        <taxon>Embryophyta</taxon>
        <taxon>Tracheophyta</taxon>
        <taxon>Spermatophyta</taxon>
        <taxon>Magnoliopsida</taxon>
        <taxon>eudicotyledons</taxon>
        <taxon>Gunneridae</taxon>
        <taxon>Pentapetalae</taxon>
        <taxon>rosids</taxon>
        <taxon>malvids</taxon>
        <taxon>Sapindales</taxon>
        <taxon>Rutaceae</taxon>
        <taxon>Aurantioideae</taxon>
        <taxon>Citrus</taxon>
    </lineage>
</organism>
<dbReference type="Proteomes" id="UP000829398">
    <property type="component" value="Chromosome 3"/>
</dbReference>
<accession>A0ACB8MDH4</accession>
<comment type="caution">
    <text evidence="1">The sequence shown here is derived from an EMBL/GenBank/DDBJ whole genome shotgun (WGS) entry which is preliminary data.</text>
</comment>
<dbReference type="EMBL" id="CM039172">
    <property type="protein sequence ID" value="KAH9783205.1"/>
    <property type="molecule type" value="Genomic_DNA"/>
</dbReference>
<name>A0ACB8MDH4_CITSI</name>